<dbReference type="Pfam" id="PF17917">
    <property type="entry name" value="RT_RNaseH"/>
    <property type="match status" value="1"/>
</dbReference>
<keyword evidence="5" id="KW-0378">Hydrolase</keyword>
<protein>
    <recommendedName>
        <fullName evidence="7">Reverse transcriptase RNase H-like domain-containing protein</fullName>
    </recommendedName>
</protein>
<keyword evidence="2" id="KW-0548">Nucleotidyltransferase</keyword>
<keyword evidence="4" id="KW-0255">Endonuclease</keyword>
<dbReference type="EMBL" id="LR862129">
    <property type="protein sequence ID" value="CAD1817208.1"/>
    <property type="molecule type" value="Genomic_DNA"/>
</dbReference>
<evidence type="ECO:0000256" key="5">
    <source>
        <dbReference type="ARBA" id="ARBA00022801"/>
    </source>
</evidence>
<evidence type="ECO:0000259" key="7">
    <source>
        <dbReference type="Pfam" id="PF17917"/>
    </source>
</evidence>
<gene>
    <name evidence="8" type="ORF">CB5_LOCUS419</name>
</gene>
<feature type="domain" description="Reverse transcriptase RNase H-like" evidence="7">
    <location>
        <begin position="3"/>
        <end position="47"/>
    </location>
</feature>
<dbReference type="GO" id="GO:0003964">
    <property type="term" value="F:RNA-directed DNA polymerase activity"/>
    <property type="evidence" value="ECO:0007669"/>
    <property type="project" value="UniProtKB-KW"/>
</dbReference>
<name>A0A6V7NF98_ANACO</name>
<evidence type="ECO:0000256" key="1">
    <source>
        <dbReference type="ARBA" id="ARBA00022679"/>
    </source>
</evidence>
<evidence type="ECO:0000256" key="3">
    <source>
        <dbReference type="ARBA" id="ARBA00022722"/>
    </source>
</evidence>
<keyword evidence="1" id="KW-0808">Transferase</keyword>
<dbReference type="AlphaFoldDB" id="A0A6V7NF98"/>
<keyword evidence="6" id="KW-0695">RNA-directed DNA polymerase</keyword>
<dbReference type="SUPFAM" id="SSF56672">
    <property type="entry name" value="DNA/RNA polymerases"/>
    <property type="match status" value="1"/>
</dbReference>
<dbReference type="GO" id="GO:0016787">
    <property type="term" value="F:hydrolase activity"/>
    <property type="evidence" value="ECO:0007669"/>
    <property type="project" value="UniProtKB-KW"/>
</dbReference>
<evidence type="ECO:0000256" key="2">
    <source>
        <dbReference type="ARBA" id="ARBA00022695"/>
    </source>
</evidence>
<organism evidence="8">
    <name type="scientific">Ananas comosus var. bracteatus</name>
    <name type="common">red pineapple</name>
    <dbReference type="NCBI Taxonomy" id="296719"/>
    <lineage>
        <taxon>Eukaryota</taxon>
        <taxon>Viridiplantae</taxon>
        <taxon>Streptophyta</taxon>
        <taxon>Embryophyta</taxon>
        <taxon>Tracheophyta</taxon>
        <taxon>Spermatophyta</taxon>
        <taxon>Magnoliopsida</taxon>
        <taxon>Liliopsida</taxon>
        <taxon>Poales</taxon>
        <taxon>Bromeliaceae</taxon>
        <taxon>Bromelioideae</taxon>
        <taxon>Ananas</taxon>
    </lineage>
</organism>
<evidence type="ECO:0000256" key="6">
    <source>
        <dbReference type="ARBA" id="ARBA00022918"/>
    </source>
</evidence>
<reference evidence="8" key="1">
    <citation type="submission" date="2020-07" db="EMBL/GenBank/DDBJ databases">
        <authorList>
            <person name="Lin J."/>
        </authorList>
    </citation>
    <scope>NUCLEOTIDE SEQUENCE</scope>
</reference>
<evidence type="ECO:0000256" key="4">
    <source>
        <dbReference type="ARBA" id="ARBA00022759"/>
    </source>
</evidence>
<sequence length="129" mass="15263">MQQDRVIADASRQLKEYEKNYPTHYLELAAVVFALKLWRHYLDGAHCEDRLVEEFRHLEIEQSDPHLLKVWAEIEQGKDRDFSIHTDGSLRFKGRWCMPSDSELRKDILSEVHRSPYTVHPTEPRCTAT</sequence>
<keyword evidence="3" id="KW-0540">Nuclease</keyword>
<dbReference type="InterPro" id="IPR041373">
    <property type="entry name" value="RT_RNaseH"/>
</dbReference>
<proteinExistence type="predicted"/>
<accession>A0A6V7NF98</accession>
<evidence type="ECO:0000313" key="8">
    <source>
        <dbReference type="EMBL" id="CAD1817208.1"/>
    </source>
</evidence>
<dbReference type="GO" id="GO:0004519">
    <property type="term" value="F:endonuclease activity"/>
    <property type="evidence" value="ECO:0007669"/>
    <property type="project" value="UniProtKB-KW"/>
</dbReference>
<dbReference type="InterPro" id="IPR043502">
    <property type="entry name" value="DNA/RNA_pol_sf"/>
</dbReference>